<proteinExistence type="predicted"/>
<dbReference type="AlphaFoldDB" id="A0A1G7GS65"/>
<name>A0A1G7GS65_9RHOB</name>
<evidence type="ECO:0000313" key="2">
    <source>
        <dbReference type="Proteomes" id="UP000182284"/>
    </source>
</evidence>
<evidence type="ECO:0000313" key="1">
    <source>
        <dbReference type="EMBL" id="SDE91018.1"/>
    </source>
</evidence>
<protein>
    <submittedName>
        <fullName evidence="1">Uncharacterized protein</fullName>
    </submittedName>
</protein>
<dbReference type="OrthoDB" id="7658483at2"/>
<gene>
    <name evidence="1" type="ORF">SAMN04488117_101691</name>
</gene>
<sequence length="131" mass="14379">MTRSQWHISEADGALTLSRRLPAQFDVAVQTVISNGAGLRKARIAHQLRQDMWRALQNLRGFSPVVRVATNGSDLEITAGGTINGRFPKATTEARLAALLDDPNLRARWARYAASHPASHQAASHQKEKTT</sequence>
<dbReference type="RefSeq" id="WP_074641035.1">
    <property type="nucleotide sequence ID" value="NZ_FNBL01000001.1"/>
</dbReference>
<accession>A0A1G7GS65</accession>
<reference evidence="1 2" key="1">
    <citation type="submission" date="2016-10" db="EMBL/GenBank/DDBJ databases">
        <authorList>
            <person name="de Groot N.N."/>
        </authorList>
    </citation>
    <scope>NUCLEOTIDE SEQUENCE [LARGE SCALE GENOMIC DNA]</scope>
    <source>
        <strain evidence="1 2">DSM 27375</strain>
    </source>
</reference>
<dbReference type="Proteomes" id="UP000182284">
    <property type="component" value="Unassembled WGS sequence"/>
</dbReference>
<organism evidence="1 2">
    <name type="scientific">Celeribacter baekdonensis</name>
    <dbReference type="NCBI Taxonomy" id="875171"/>
    <lineage>
        <taxon>Bacteria</taxon>
        <taxon>Pseudomonadati</taxon>
        <taxon>Pseudomonadota</taxon>
        <taxon>Alphaproteobacteria</taxon>
        <taxon>Rhodobacterales</taxon>
        <taxon>Roseobacteraceae</taxon>
        <taxon>Celeribacter</taxon>
    </lineage>
</organism>
<dbReference type="EMBL" id="FNBL01000001">
    <property type="protein sequence ID" value="SDE91018.1"/>
    <property type="molecule type" value="Genomic_DNA"/>
</dbReference>